<dbReference type="Proteomes" id="UP000019322">
    <property type="component" value="Chromosome"/>
</dbReference>
<dbReference type="PANTHER" id="PTHR40455:SF1">
    <property type="entry name" value="ANTITOXIN HIGA"/>
    <property type="match status" value="1"/>
</dbReference>
<name>A0AA86ANP9_SULMK</name>
<proteinExistence type="predicted"/>
<dbReference type="SUPFAM" id="SSF47413">
    <property type="entry name" value="lambda repressor-like DNA-binding domains"/>
    <property type="match status" value="1"/>
</dbReference>
<evidence type="ECO:0000313" key="2">
    <source>
        <dbReference type="EMBL" id="AHJ13884.1"/>
    </source>
</evidence>
<dbReference type="AlphaFoldDB" id="A0AA86ANP9"/>
<dbReference type="PANTHER" id="PTHR40455">
    <property type="entry name" value="ANTITOXIN HIGA"/>
    <property type="match status" value="1"/>
</dbReference>
<gene>
    <name evidence="2" type="ORF">SMUL_2643</name>
</gene>
<dbReference type="InterPro" id="IPR001387">
    <property type="entry name" value="Cro/C1-type_HTH"/>
</dbReference>
<feature type="domain" description="HTH cro/C1-type" evidence="1">
    <location>
        <begin position="63"/>
        <end position="116"/>
    </location>
</feature>
<dbReference type="GO" id="GO:0006355">
    <property type="term" value="P:regulation of DNA-templated transcription"/>
    <property type="evidence" value="ECO:0007669"/>
    <property type="project" value="InterPro"/>
</dbReference>
<organism evidence="2 3">
    <name type="scientific">Sulfurospirillum multivorans (strain DM 12446 / JCM 15788 / NBRC 109480)</name>
    <dbReference type="NCBI Taxonomy" id="1150621"/>
    <lineage>
        <taxon>Bacteria</taxon>
        <taxon>Pseudomonadati</taxon>
        <taxon>Campylobacterota</taxon>
        <taxon>Epsilonproteobacteria</taxon>
        <taxon>Campylobacterales</taxon>
        <taxon>Sulfurospirillaceae</taxon>
        <taxon>Sulfurospirillum</taxon>
    </lineage>
</organism>
<sequence>MNIQPIKTEMDYEKALERVDVLMEMNPEIGTPQSDELEILALLIEKYEEKYWAIATPDPIEAIKYRMEELGLKQKDLVPMIGSKSKVSEVLNRKIGLSLSMIAQLSARLHIPLEVLVPKVLV</sequence>
<dbReference type="InterPro" id="IPR010982">
    <property type="entry name" value="Lambda_DNA-bd_dom_sf"/>
</dbReference>
<reference evidence="2 3" key="1">
    <citation type="journal article" date="2014" name="Environ. Microbiol.">
        <title>Insights into organohalide respiration and the versatile catabolism of Sulfurospirillum multivorans gained from comparative genomics and physiological studies.</title>
        <authorList>
            <person name="Goris T."/>
            <person name="Schubert T."/>
            <person name="Gadkari J."/>
            <person name="Wubet T."/>
            <person name="Tarkka M."/>
            <person name="Buscot F."/>
            <person name="Adrian L."/>
            <person name="Diekert G."/>
        </authorList>
    </citation>
    <scope>NUCLEOTIDE SEQUENCE [LARGE SCALE GENOMIC DNA]</scope>
    <source>
        <strain evidence="3">DM 12446 / JCM 15788 / NBRC 109480</strain>
    </source>
</reference>
<dbReference type="GO" id="GO:0001046">
    <property type="term" value="F:core promoter sequence-specific DNA binding"/>
    <property type="evidence" value="ECO:0007669"/>
    <property type="project" value="TreeGrafter"/>
</dbReference>
<accession>A0AA86ANP9</accession>
<protein>
    <submittedName>
        <fullName evidence="2">HTH_XRE protein</fullName>
    </submittedName>
</protein>
<evidence type="ECO:0000259" key="1">
    <source>
        <dbReference type="PROSITE" id="PS50943"/>
    </source>
</evidence>
<dbReference type="KEGG" id="smul:SMUL_2643"/>
<dbReference type="EMBL" id="CP007201">
    <property type="protein sequence ID" value="AHJ13884.1"/>
    <property type="molecule type" value="Genomic_DNA"/>
</dbReference>
<dbReference type="RefSeq" id="WP_025345726.1">
    <property type="nucleotide sequence ID" value="NZ_CP007201.1"/>
</dbReference>
<evidence type="ECO:0000313" key="3">
    <source>
        <dbReference type="Proteomes" id="UP000019322"/>
    </source>
</evidence>
<dbReference type="PROSITE" id="PS50943">
    <property type="entry name" value="HTH_CROC1"/>
    <property type="match status" value="1"/>
</dbReference>
<dbReference type="Gene3D" id="1.10.260.40">
    <property type="entry name" value="lambda repressor-like DNA-binding domains"/>
    <property type="match status" value="1"/>
</dbReference>
<dbReference type="SMART" id="SM00530">
    <property type="entry name" value="HTH_XRE"/>
    <property type="match status" value="1"/>
</dbReference>
<dbReference type="InterPro" id="IPR039060">
    <property type="entry name" value="Antitox_HigA"/>
</dbReference>